<keyword evidence="15" id="KW-1185">Reference proteome</keyword>
<evidence type="ECO:0000256" key="5">
    <source>
        <dbReference type="ARBA" id="ARBA00052218"/>
    </source>
</evidence>
<dbReference type="EC" id="2.7.7.80" evidence="8"/>
<dbReference type="GO" id="GO:0008641">
    <property type="term" value="F:ubiquitin-like modifier activating enzyme activity"/>
    <property type="evidence" value="ECO:0007669"/>
    <property type="project" value="InterPro"/>
</dbReference>
<dbReference type="Gene3D" id="3.40.50.720">
    <property type="entry name" value="NAD(P)-binding Rossmann-like Domain"/>
    <property type="match status" value="1"/>
</dbReference>
<dbReference type="GO" id="GO:0005524">
    <property type="term" value="F:ATP binding"/>
    <property type="evidence" value="ECO:0007669"/>
    <property type="project" value="UniProtKB-KW"/>
</dbReference>
<dbReference type="GO" id="GO:0008146">
    <property type="term" value="F:sulfotransferase activity"/>
    <property type="evidence" value="ECO:0007669"/>
    <property type="project" value="TreeGrafter"/>
</dbReference>
<dbReference type="InterPro" id="IPR045886">
    <property type="entry name" value="ThiF/MoeB/HesA"/>
</dbReference>
<dbReference type="KEGG" id="ebla:JGUZn3_04200"/>
<evidence type="ECO:0000256" key="11">
    <source>
        <dbReference type="ARBA" id="ARBA00075328"/>
    </source>
</evidence>
<evidence type="ECO:0000256" key="9">
    <source>
        <dbReference type="ARBA" id="ARBA00073635"/>
    </source>
</evidence>
<comment type="function">
    <text evidence="6">Catalyzes the adenylation by ATP of the carboxyl group of the C-terminal glycine of sulfur carrier protein MoaD.</text>
</comment>
<keyword evidence="3" id="KW-0547">Nucleotide-binding</keyword>
<evidence type="ECO:0000256" key="8">
    <source>
        <dbReference type="ARBA" id="ARBA00066884"/>
    </source>
</evidence>
<dbReference type="SUPFAM" id="SSF69572">
    <property type="entry name" value="Activating enzymes of the ubiquitin-like proteins"/>
    <property type="match status" value="1"/>
</dbReference>
<comment type="subunit">
    <text evidence="7">Homodimer. Forms a stable heterotetrameric complex of 2 MoeB and 2 MoaD during adenylation of MoaD.</text>
</comment>
<proteinExistence type="inferred from homology"/>
<evidence type="ECO:0000256" key="12">
    <source>
        <dbReference type="ARBA" id="ARBA00078531"/>
    </source>
</evidence>
<dbReference type="Pfam" id="PF00899">
    <property type="entry name" value="ThiF"/>
    <property type="match status" value="1"/>
</dbReference>
<comment type="similarity">
    <text evidence="1">Belongs to the HesA/MoeB/ThiF family.</text>
</comment>
<comment type="catalytic activity">
    <reaction evidence="5">
        <text>[molybdopterin-synthase sulfur-carrier protein]-C-terminal Gly-Gly + ATP + H(+) = [molybdopterin-synthase sulfur-carrier protein]-C-terminal Gly-Gly-AMP + diphosphate</text>
        <dbReference type="Rhea" id="RHEA:43616"/>
        <dbReference type="Rhea" id="RHEA-COMP:12159"/>
        <dbReference type="Rhea" id="RHEA-COMP:12202"/>
        <dbReference type="ChEBI" id="CHEBI:15378"/>
        <dbReference type="ChEBI" id="CHEBI:30616"/>
        <dbReference type="ChEBI" id="CHEBI:33019"/>
        <dbReference type="ChEBI" id="CHEBI:90618"/>
        <dbReference type="ChEBI" id="CHEBI:90778"/>
        <dbReference type="EC" id="2.7.7.80"/>
    </reaction>
</comment>
<dbReference type="GO" id="GO:0004792">
    <property type="term" value="F:thiosulfate-cyanide sulfurtransferase activity"/>
    <property type="evidence" value="ECO:0007669"/>
    <property type="project" value="TreeGrafter"/>
</dbReference>
<gene>
    <name evidence="14" type="primary">moeZ</name>
    <name evidence="14" type="ORF">JGUZn3_04200</name>
</gene>
<evidence type="ECO:0000313" key="15">
    <source>
        <dbReference type="Proteomes" id="UP000516349"/>
    </source>
</evidence>
<dbReference type="Proteomes" id="UP000516349">
    <property type="component" value="Chromosome"/>
</dbReference>
<dbReference type="InterPro" id="IPR035985">
    <property type="entry name" value="Ubiquitin-activating_enz"/>
</dbReference>
<evidence type="ECO:0000256" key="7">
    <source>
        <dbReference type="ARBA" id="ARBA00063809"/>
    </source>
</evidence>
<evidence type="ECO:0000256" key="1">
    <source>
        <dbReference type="ARBA" id="ARBA00009919"/>
    </source>
</evidence>
<dbReference type="GO" id="GO:0061605">
    <property type="term" value="F:molybdopterin-synthase adenylyltransferase activity"/>
    <property type="evidence" value="ECO:0007669"/>
    <property type="project" value="UniProtKB-EC"/>
</dbReference>
<evidence type="ECO:0000256" key="10">
    <source>
        <dbReference type="ARBA" id="ARBA00075110"/>
    </source>
</evidence>
<evidence type="ECO:0000256" key="4">
    <source>
        <dbReference type="ARBA" id="ARBA00022840"/>
    </source>
</evidence>
<dbReference type="CDD" id="cd00757">
    <property type="entry name" value="ThiF_MoeB_HesA_family"/>
    <property type="match status" value="1"/>
</dbReference>
<keyword evidence="4" id="KW-0067">ATP-binding</keyword>
<name>A0A7H1NPG0_9PROT</name>
<accession>A0A7H1NPG0</accession>
<dbReference type="PANTHER" id="PTHR10953">
    <property type="entry name" value="UBIQUITIN-ACTIVATING ENZYME E1"/>
    <property type="match status" value="1"/>
</dbReference>
<sequence>MEIELSEEEIERYSRHILLKEVGASGQMALKRSRVLVIGAGGLGSPVALYLAAAGVGRIGLVDEDTVDLSNLQRQILHSSATVGMPKVSSAATMIKAINPNVKVETYPVRITPENAGEIIAHYDIICDGSDNFSTRYLLNDACFFAKKPLVSAAVLRFEGQISAFSAYKEGPCYRCLYPYPPPPGQIPSCSEAGILGAVTGVLGTLQATEILKEIMGLGESLRGKVLTWNALSMKFRTLILPKNPSCPLCGETPTINTLMT</sequence>
<reference evidence="14 15" key="1">
    <citation type="submission" date="2020-08" db="EMBL/GenBank/DDBJ databases">
        <title>Complete genome sequence of Entomobacter blattae G55GP.</title>
        <authorList>
            <person name="Poehlein A."/>
            <person name="Guzman J."/>
            <person name="Daniel R."/>
            <person name="Vilcinskas A."/>
        </authorList>
    </citation>
    <scope>NUCLEOTIDE SEQUENCE [LARGE SCALE GENOMIC DNA]</scope>
    <source>
        <strain evidence="14 15">G55GP</strain>
    </source>
</reference>
<dbReference type="NCBIfam" id="NF004281">
    <property type="entry name" value="PRK05690.1"/>
    <property type="match status" value="1"/>
</dbReference>
<dbReference type="PANTHER" id="PTHR10953:SF102">
    <property type="entry name" value="ADENYLYLTRANSFERASE AND SULFURTRANSFERASE MOCS3"/>
    <property type="match status" value="1"/>
</dbReference>
<evidence type="ECO:0000256" key="3">
    <source>
        <dbReference type="ARBA" id="ARBA00022741"/>
    </source>
</evidence>
<dbReference type="GO" id="GO:0005829">
    <property type="term" value="C:cytosol"/>
    <property type="evidence" value="ECO:0007669"/>
    <property type="project" value="TreeGrafter"/>
</dbReference>
<organism evidence="14 15">
    <name type="scientific">Entomobacter blattae</name>
    <dbReference type="NCBI Taxonomy" id="2762277"/>
    <lineage>
        <taxon>Bacteria</taxon>
        <taxon>Pseudomonadati</taxon>
        <taxon>Pseudomonadota</taxon>
        <taxon>Alphaproteobacteria</taxon>
        <taxon>Acetobacterales</taxon>
        <taxon>Acetobacteraceae</taxon>
        <taxon>Entomobacter</taxon>
    </lineage>
</organism>
<dbReference type="EMBL" id="CP060244">
    <property type="protein sequence ID" value="QNT77670.1"/>
    <property type="molecule type" value="Genomic_DNA"/>
</dbReference>
<dbReference type="AlphaFoldDB" id="A0A7H1NPG0"/>
<evidence type="ECO:0000259" key="13">
    <source>
        <dbReference type="Pfam" id="PF00899"/>
    </source>
</evidence>
<protein>
    <recommendedName>
        <fullName evidence="9">Molybdopterin-synthase adenylyltransferase</fullName>
        <ecNumber evidence="8">2.7.7.80</ecNumber>
    </recommendedName>
    <alternativeName>
        <fullName evidence="12">MoaD protein adenylase</fullName>
    </alternativeName>
    <alternativeName>
        <fullName evidence="10">Molybdopterin-converting factor subunit 1 adenylase</fullName>
    </alternativeName>
    <alternativeName>
        <fullName evidence="11">Sulfur carrier protein MoaD adenylyltransferase</fullName>
    </alternativeName>
</protein>
<dbReference type="FunFam" id="3.40.50.720:FF:000033">
    <property type="entry name" value="Adenylyltransferase and sulfurtransferase MOCS3"/>
    <property type="match status" value="1"/>
</dbReference>
<keyword evidence="2 14" id="KW-0808">Transferase</keyword>
<evidence type="ECO:0000313" key="14">
    <source>
        <dbReference type="EMBL" id="QNT77670.1"/>
    </source>
</evidence>
<evidence type="ECO:0000256" key="6">
    <source>
        <dbReference type="ARBA" id="ARBA00055169"/>
    </source>
</evidence>
<dbReference type="InterPro" id="IPR000594">
    <property type="entry name" value="ThiF_NAD_FAD-bd"/>
</dbReference>
<feature type="domain" description="THIF-type NAD/FAD binding fold" evidence="13">
    <location>
        <begin position="13"/>
        <end position="248"/>
    </location>
</feature>
<evidence type="ECO:0000256" key="2">
    <source>
        <dbReference type="ARBA" id="ARBA00022679"/>
    </source>
</evidence>
<keyword evidence="14" id="KW-0548">Nucleotidyltransferase</keyword>